<dbReference type="GO" id="GO:0006406">
    <property type="term" value="P:mRNA export from nucleus"/>
    <property type="evidence" value="ECO:0007669"/>
    <property type="project" value="UniProtKB-UniRule"/>
</dbReference>
<dbReference type="Pfam" id="PF05160">
    <property type="entry name" value="DSS1_SEM1"/>
    <property type="match status" value="1"/>
</dbReference>
<evidence type="ECO:0000256" key="3">
    <source>
        <dbReference type="SAM" id="MobiDB-lite"/>
    </source>
</evidence>
<proteinExistence type="inferred from homology"/>
<keyword evidence="2" id="KW-0647">Proteasome</keyword>
<dbReference type="SMART" id="SM01385">
    <property type="entry name" value="DSS1_SEM1"/>
    <property type="match status" value="1"/>
</dbReference>
<keyword evidence="2" id="KW-0539">Nucleus</keyword>
<protein>
    <recommendedName>
        <fullName evidence="2">26S proteasome complex subunit dss-1</fullName>
    </recommendedName>
</protein>
<evidence type="ECO:0000313" key="5">
    <source>
        <dbReference type="Proteomes" id="UP000030764"/>
    </source>
</evidence>
<reference evidence="4 5" key="1">
    <citation type="journal article" date="2014" name="Nat. Genet.">
        <title>Genome and transcriptome of the porcine whipworm Trichuris suis.</title>
        <authorList>
            <person name="Jex A.R."/>
            <person name="Nejsum P."/>
            <person name="Schwarz E.M."/>
            <person name="Hu L."/>
            <person name="Young N.D."/>
            <person name="Hall R.S."/>
            <person name="Korhonen P.K."/>
            <person name="Liao S."/>
            <person name="Thamsborg S."/>
            <person name="Xia J."/>
            <person name="Xu P."/>
            <person name="Wang S."/>
            <person name="Scheerlinck J.P."/>
            <person name="Hofmann A."/>
            <person name="Sternberg P.W."/>
            <person name="Wang J."/>
            <person name="Gasser R.B."/>
        </authorList>
    </citation>
    <scope>NUCLEOTIDE SEQUENCE [LARGE SCALE GENOMIC DNA]</scope>
    <source>
        <strain evidence="4">DCEP-RM93M</strain>
    </source>
</reference>
<evidence type="ECO:0000313" key="4">
    <source>
        <dbReference type="EMBL" id="KFD49927.1"/>
    </source>
</evidence>
<comment type="function">
    <text evidence="2">Component of the 26S proteasome, a multiprotein complex involved in the ATP-dependent degradation of ubiquitinated proteins.</text>
</comment>
<evidence type="ECO:0000256" key="1">
    <source>
        <dbReference type="ARBA" id="ARBA00034491"/>
    </source>
</evidence>
<dbReference type="InterPro" id="IPR007834">
    <property type="entry name" value="DSS1_SEM1"/>
</dbReference>
<organism evidence="4 5">
    <name type="scientific">Trichuris suis</name>
    <name type="common">pig whipworm</name>
    <dbReference type="NCBI Taxonomy" id="68888"/>
    <lineage>
        <taxon>Eukaryota</taxon>
        <taxon>Metazoa</taxon>
        <taxon>Ecdysozoa</taxon>
        <taxon>Nematoda</taxon>
        <taxon>Enoplea</taxon>
        <taxon>Dorylaimia</taxon>
        <taxon>Trichinellida</taxon>
        <taxon>Trichuridae</taxon>
        <taxon>Trichuris</taxon>
    </lineage>
</organism>
<feature type="region of interest" description="Disordered" evidence="3">
    <location>
        <begin position="1"/>
        <end position="24"/>
    </location>
</feature>
<dbReference type="GO" id="GO:0005634">
    <property type="term" value="C:nucleus"/>
    <property type="evidence" value="ECO:0007669"/>
    <property type="project" value="UniProtKB-SubCell"/>
</dbReference>
<dbReference type="GO" id="GO:0043248">
    <property type="term" value="P:proteasome assembly"/>
    <property type="evidence" value="ECO:0007669"/>
    <property type="project" value="UniProtKB-UniRule"/>
</dbReference>
<comment type="subcellular location">
    <subcellularLocation>
        <location evidence="2">Nucleus</location>
    </subcellularLocation>
</comment>
<gene>
    <name evidence="4" type="ORF">M513_09141</name>
</gene>
<dbReference type="EMBL" id="KL363261">
    <property type="protein sequence ID" value="KFD49927.1"/>
    <property type="molecule type" value="Genomic_DNA"/>
</dbReference>
<name>A0A085LY81_9BILA</name>
<dbReference type="Proteomes" id="UP000030764">
    <property type="component" value="Unassembled WGS sequence"/>
</dbReference>
<evidence type="ECO:0000256" key="2">
    <source>
        <dbReference type="RuleBase" id="RU369057"/>
    </source>
</evidence>
<accession>A0A085LY81</accession>
<feature type="region of interest" description="Disordered" evidence="3">
    <location>
        <begin position="83"/>
        <end position="110"/>
    </location>
</feature>
<dbReference type="AlphaFoldDB" id="A0A085LY81"/>
<comment type="similarity">
    <text evidence="1 2">Belongs to the DSS1/SEM1 family.</text>
</comment>
<sequence>MESKDVNSEEMETETSDGALLPEAESCFSLLQDDDEFEEFPDDGILPLLNTLDPSVWDENWESGIMEEDFAKQLRAELEKLKAKFQSVPKTEEQSDKRNEDDDPMNFPRA</sequence>
<keyword evidence="5" id="KW-1185">Reference proteome</keyword>
<feature type="compositionally biased region" description="Basic and acidic residues" evidence="3">
    <location>
        <begin position="90"/>
        <end position="100"/>
    </location>
</feature>
<dbReference type="GO" id="GO:0008541">
    <property type="term" value="C:proteasome regulatory particle, lid subcomplex"/>
    <property type="evidence" value="ECO:0007669"/>
    <property type="project" value="UniProtKB-UniRule"/>
</dbReference>